<evidence type="ECO:0000313" key="1">
    <source>
        <dbReference type="EMBL" id="ESA16377.1"/>
    </source>
</evidence>
<accession>U9U9L2</accession>
<dbReference type="EMBL" id="KI281103">
    <property type="protein sequence ID" value="ESA16377.1"/>
    <property type="molecule type" value="Genomic_DNA"/>
</dbReference>
<gene>
    <name evidence="1" type="ORF">GLOINDRAFT_22873</name>
</gene>
<name>U9U9L2_RHIID</name>
<proteinExistence type="predicted"/>
<reference evidence="1" key="1">
    <citation type="submission" date="2013-07" db="EMBL/GenBank/DDBJ databases">
        <title>The genome of an arbuscular mycorrhizal fungus provides insights into the evolution of the oldest plant symbiosis.</title>
        <authorList>
            <consortium name="DOE Joint Genome Institute"/>
            <person name="Tisserant E."/>
            <person name="Malbreil M."/>
            <person name="Kuo A."/>
            <person name="Kohler A."/>
            <person name="Symeonidi A."/>
            <person name="Balestrini R."/>
            <person name="Charron P."/>
            <person name="Duensing N."/>
            <person name="Frei-dit-Frey N."/>
            <person name="Gianinazzi-Pearson V."/>
            <person name="Gilbert B."/>
            <person name="Handa Y."/>
            <person name="Hijri M."/>
            <person name="Kaul R."/>
            <person name="Kawaguchi M."/>
            <person name="Krajinski F."/>
            <person name="Lammers P."/>
            <person name="Lapierre D."/>
            <person name="Masclaux F.G."/>
            <person name="Murat C."/>
            <person name="Morin E."/>
            <person name="Ndikumana S."/>
            <person name="Pagni M."/>
            <person name="Petitpierre D."/>
            <person name="Requena N."/>
            <person name="Rosikiewicz P."/>
            <person name="Riley R."/>
            <person name="Saito K."/>
            <person name="San Clemente H."/>
            <person name="Shapiro H."/>
            <person name="van Tuinen D."/>
            <person name="Becard G."/>
            <person name="Bonfante P."/>
            <person name="Paszkowski U."/>
            <person name="Shachar-Hill Y."/>
            <person name="Young J.P."/>
            <person name="Sanders I.R."/>
            <person name="Henrissat B."/>
            <person name="Rensing S.A."/>
            <person name="Grigoriev I.V."/>
            <person name="Corradi N."/>
            <person name="Roux C."/>
            <person name="Martin F."/>
        </authorList>
    </citation>
    <scope>NUCLEOTIDE SEQUENCE</scope>
    <source>
        <strain evidence="1">DAOM 197198</strain>
    </source>
</reference>
<organism evidence="1">
    <name type="scientific">Rhizophagus irregularis (strain DAOM 181602 / DAOM 197198 / MUCL 43194)</name>
    <name type="common">Arbuscular mycorrhizal fungus</name>
    <name type="synonym">Glomus intraradices</name>
    <dbReference type="NCBI Taxonomy" id="747089"/>
    <lineage>
        <taxon>Eukaryota</taxon>
        <taxon>Fungi</taxon>
        <taxon>Fungi incertae sedis</taxon>
        <taxon>Mucoromycota</taxon>
        <taxon>Glomeromycotina</taxon>
        <taxon>Glomeromycetes</taxon>
        <taxon>Glomerales</taxon>
        <taxon>Glomeraceae</taxon>
        <taxon>Rhizophagus</taxon>
    </lineage>
</organism>
<protein>
    <submittedName>
        <fullName evidence="1">Uncharacterized protein</fullName>
    </submittedName>
</protein>
<dbReference type="AlphaFoldDB" id="U9U9L2"/>
<sequence length="50" mass="5751">MHKIINLSSTADRKSINYNNDVVNNPNSDNNSDLTIYSENIYNIHAKFHT</sequence>
<dbReference type="HOGENOM" id="CLU_3125735_0_0_1"/>